<keyword evidence="2" id="KW-0472">Membrane</keyword>
<protein>
    <submittedName>
        <fullName evidence="3">Uncharacterized protein</fullName>
    </submittedName>
</protein>
<organism evidence="3 4">
    <name type="scientific">Meridianimarinicoccus marinus</name>
    <dbReference type="NCBI Taxonomy" id="3231483"/>
    <lineage>
        <taxon>Bacteria</taxon>
        <taxon>Pseudomonadati</taxon>
        <taxon>Pseudomonadota</taxon>
        <taxon>Alphaproteobacteria</taxon>
        <taxon>Rhodobacterales</taxon>
        <taxon>Paracoccaceae</taxon>
        <taxon>Meridianimarinicoccus</taxon>
    </lineage>
</organism>
<feature type="transmembrane region" description="Helical" evidence="2">
    <location>
        <begin position="167"/>
        <end position="187"/>
    </location>
</feature>
<name>A0ABV3L414_9RHOB</name>
<keyword evidence="4" id="KW-1185">Reference proteome</keyword>
<feature type="transmembrane region" description="Helical" evidence="2">
    <location>
        <begin position="6"/>
        <end position="29"/>
    </location>
</feature>
<dbReference type="Proteomes" id="UP001553161">
    <property type="component" value="Unassembled WGS sequence"/>
</dbReference>
<evidence type="ECO:0000313" key="3">
    <source>
        <dbReference type="EMBL" id="MEV8465840.1"/>
    </source>
</evidence>
<accession>A0ABV3L414</accession>
<dbReference type="EMBL" id="JBFBVU010000003">
    <property type="protein sequence ID" value="MEV8465840.1"/>
    <property type="molecule type" value="Genomic_DNA"/>
</dbReference>
<feature type="transmembrane region" description="Helical" evidence="2">
    <location>
        <begin position="285"/>
        <end position="307"/>
    </location>
</feature>
<gene>
    <name evidence="3" type="ORF">AB0T83_03480</name>
</gene>
<dbReference type="RefSeq" id="WP_366191600.1">
    <property type="nucleotide sequence ID" value="NZ_JBFBVU010000003.1"/>
</dbReference>
<comment type="caution">
    <text evidence="3">The sequence shown here is derived from an EMBL/GenBank/DDBJ whole genome shotgun (WGS) entry which is preliminary data.</text>
</comment>
<evidence type="ECO:0000313" key="4">
    <source>
        <dbReference type="Proteomes" id="UP001553161"/>
    </source>
</evidence>
<evidence type="ECO:0000256" key="1">
    <source>
        <dbReference type="SAM" id="MobiDB-lite"/>
    </source>
</evidence>
<keyword evidence="2" id="KW-1133">Transmembrane helix</keyword>
<evidence type="ECO:0000256" key="2">
    <source>
        <dbReference type="SAM" id="Phobius"/>
    </source>
</evidence>
<sequence>MEMLEVGLAFTVAMILFSSVVSALVETILRSMALRRRYVANSVRSMLRDLNARHGRATFLQTARDKAGAGKGPLDLDDWIEGMTDDLTCNRSKWDPQVNNQIKSKDYKRVENLSLTGLATRMAENPLGEAIKAGAPDDIARQRDQWNIVLRCYARHKALSSERHRIVANRTAVLVAIVFAFVFNVHAGRLVAHFSTSVDVREKLIANPEQIIADAQEAVSALNALGAEATPQDKEVVEAFQVAASSLEPLTADGTLPIGAKYYPYCDLFAKEGESRVCPPDNNGLVLWIVNVLLAGILIGLGGPFWYRVFDGLSNLTKILSSWKGTSKNRETLPPPTQAESNRAGNEVSAVVEEILQATNGEAYTLPPDWRAAPPPKSSSDTA</sequence>
<reference evidence="3 4" key="1">
    <citation type="submission" date="2024-07" db="EMBL/GenBank/DDBJ databases">
        <authorList>
            <person name="Kang M."/>
        </authorList>
    </citation>
    <scope>NUCLEOTIDE SEQUENCE [LARGE SCALE GENOMIC DNA]</scope>
    <source>
        <strain evidence="3 4">DFM31</strain>
    </source>
</reference>
<feature type="region of interest" description="Disordered" evidence="1">
    <location>
        <begin position="360"/>
        <end position="383"/>
    </location>
</feature>
<keyword evidence="2" id="KW-0812">Transmembrane</keyword>
<proteinExistence type="predicted"/>
<feature type="region of interest" description="Disordered" evidence="1">
    <location>
        <begin position="326"/>
        <end position="347"/>
    </location>
</feature>